<dbReference type="GO" id="GO:0008270">
    <property type="term" value="F:zinc ion binding"/>
    <property type="evidence" value="ECO:0007669"/>
    <property type="project" value="UniProtKB-KW"/>
</dbReference>
<dbReference type="Pfam" id="PF04500">
    <property type="entry name" value="FLYWCH"/>
    <property type="match status" value="1"/>
</dbReference>
<evidence type="ECO:0000256" key="3">
    <source>
        <dbReference type="ARBA" id="ARBA00022833"/>
    </source>
</evidence>
<organism evidence="6 7">
    <name type="scientific">Mythimna separata</name>
    <name type="common">Oriental armyworm</name>
    <name type="synonym">Pseudaletia separata</name>
    <dbReference type="NCBI Taxonomy" id="271217"/>
    <lineage>
        <taxon>Eukaryota</taxon>
        <taxon>Metazoa</taxon>
        <taxon>Ecdysozoa</taxon>
        <taxon>Arthropoda</taxon>
        <taxon>Hexapoda</taxon>
        <taxon>Insecta</taxon>
        <taxon>Pterygota</taxon>
        <taxon>Neoptera</taxon>
        <taxon>Endopterygota</taxon>
        <taxon>Lepidoptera</taxon>
        <taxon>Glossata</taxon>
        <taxon>Ditrysia</taxon>
        <taxon>Noctuoidea</taxon>
        <taxon>Noctuidae</taxon>
        <taxon>Noctuinae</taxon>
        <taxon>Hadenini</taxon>
        <taxon>Mythimna</taxon>
    </lineage>
</organism>
<dbReference type="AlphaFoldDB" id="A0AAD7YKI4"/>
<evidence type="ECO:0000256" key="4">
    <source>
        <dbReference type="SAM" id="MobiDB-lite"/>
    </source>
</evidence>
<keyword evidence="7" id="KW-1185">Reference proteome</keyword>
<evidence type="ECO:0000313" key="6">
    <source>
        <dbReference type="EMBL" id="KAJ8718902.1"/>
    </source>
</evidence>
<accession>A0AAD7YKI4</accession>
<sequence>MQFLVSARGKPMLIYRLFDEPLPVKDDKVNIIAQPKVEPTEIDYDDVLMAFISVAPQKPIIVEDDEEIKPNANQNLETGSQVGLAPICAKTRPVTTSSVEASESKPTIRIAPLAPSIGWSPIQERPTKNAETNTDLSTKTRTIGKSQCTDCRPSNPGGGAHIDSLAPSIKWSPIQERPTKDAETNTDLSTKTRTIGKSQCTDCRPSNPGEGTHIDPFAPSIGCSPIQVRPTKDAETNTDLSTKTRTIGKSQCTDCRPSNPGEGTHIDSLAPSIGWSPIQVRPTKDAETNTDLSTKTRTIGKSQCTDCRPSNPGEGTHIDSLAPSIGWSPIQVKPEKDDETITDLLFKPGTIGKSQCTDKTLFNAPIPPLKYFRKVKVGSHVTGNTGGFTAVKNSATFGAAATKPEHVLPTSDPRATDQNMAVYSTASSNTDSAMTDAAFNKTANNGETAIARTIPGSSTSSTPSRTTKKHCAKARIIIDSANAFIGSTDAFASSSATTSSALNSSVFAVKSTGGTSNSATPRLINPTGAIASSSATTSSASNGPMVFTTPRGKRQLYYNGFKYSCRNRYEGKSDVRWYCSSHHSKGCRASVRTIDYKIVSLSEIHNHEPTLQWVEKN</sequence>
<dbReference type="InterPro" id="IPR007588">
    <property type="entry name" value="Znf_FLYWCH"/>
</dbReference>
<dbReference type="Proteomes" id="UP001231518">
    <property type="component" value="Chromosome 8"/>
</dbReference>
<evidence type="ECO:0000259" key="5">
    <source>
        <dbReference type="Pfam" id="PF04500"/>
    </source>
</evidence>
<protein>
    <recommendedName>
        <fullName evidence="5">FLYWCH-type domain-containing protein</fullName>
    </recommendedName>
</protein>
<feature type="compositionally biased region" description="Polar residues" evidence="4">
    <location>
        <begin position="185"/>
        <end position="201"/>
    </location>
</feature>
<dbReference type="Gene3D" id="2.20.25.240">
    <property type="match status" value="1"/>
</dbReference>
<dbReference type="EMBL" id="JARGEI010000015">
    <property type="protein sequence ID" value="KAJ8718902.1"/>
    <property type="molecule type" value="Genomic_DNA"/>
</dbReference>
<keyword evidence="3" id="KW-0862">Zinc</keyword>
<reference evidence="6" key="1">
    <citation type="submission" date="2023-03" db="EMBL/GenBank/DDBJ databases">
        <title>Chromosome-level genomes of two armyworms, Mythimna separata and Mythimna loreyi, provide insights into the biosynthesis and reception of sex pheromones.</title>
        <authorList>
            <person name="Zhao H."/>
        </authorList>
    </citation>
    <scope>NUCLEOTIDE SEQUENCE</scope>
    <source>
        <strain evidence="6">BeijingLab</strain>
        <tissue evidence="6">Pupa</tissue>
    </source>
</reference>
<name>A0AAD7YKI4_MYTSE</name>
<feature type="compositionally biased region" description="Polar residues" evidence="4">
    <location>
        <begin position="237"/>
        <end position="253"/>
    </location>
</feature>
<keyword evidence="1" id="KW-0479">Metal-binding</keyword>
<evidence type="ECO:0000256" key="1">
    <source>
        <dbReference type="ARBA" id="ARBA00022723"/>
    </source>
</evidence>
<gene>
    <name evidence="6" type="ORF">PYW07_016458</name>
</gene>
<feature type="domain" description="FLYWCH-type" evidence="5">
    <location>
        <begin position="548"/>
        <end position="607"/>
    </location>
</feature>
<evidence type="ECO:0000256" key="2">
    <source>
        <dbReference type="ARBA" id="ARBA00022771"/>
    </source>
</evidence>
<evidence type="ECO:0000313" key="7">
    <source>
        <dbReference type="Proteomes" id="UP001231518"/>
    </source>
</evidence>
<comment type="caution">
    <text evidence="6">The sequence shown here is derived from an EMBL/GenBank/DDBJ whole genome shotgun (WGS) entry which is preliminary data.</text>
</comment>
<keyword evidence="2" id="KW-0863">Zinc-finger</keyword>
<feature type="region of interest" description="Disordered" evidence="4">
    <location>
        <begin position="154"/>
        <end position="259"/>
    </location>
</feature>
<proteinExistence type="predicted"/>